<name>A0ABS7YTU3_9VIBR</name>
<dbReference type="RefSeq" id="WP_225252323.1">
    <property type="nucleotide sequence ID" value="NZ_CP152308.1"/>
</dbReference>
<dbReference type="InterPro" id="IPR056546">
    <property type="entry name" value="MreB_MamK-like"/>
</dbReference>
<dbReference type="EMBL" id="JAIWIU010000252">
    <property type="protein sequence ID" value="MCA2019096.1"/>
    <property type="molecule type" value="Genomic_DNA"/>
</dbReference>
<evidence type="ECO:0000313" key="2">
    <source>
        <dbReference type="Proteomes" id="UP001199044"/>
    </source>
</evidence>
<evidence type="ECO:0000313" key="1">
    <source>
        <dbReference type="EMBL" id="MCA2019096.1"/>
    </source>
</evidence>
<gene>
    <name evidence="1" type="ORF">LDJ79_23510</name>
</gene>
<dbReference type="Pfam" id="PF06723">
    <property type="entry name" value="MreB_Mbl"/>
    <property type="match status" value="1"/>
</dbReference>
<proteinExistence type="predicted"/>
<comment type="caution">
    <text evidence="1">The sequence shown here is derived from an EMBL/GenBank/DDBJ whole genome shotgun (WGS) entry which is preliminary data.</text>
</comment>
<reference evidence="2" key="1">
    <citation type="submission" date="2023-07" db="EMBL/GenBank/DDBJ databases">
        <title>Molecular identification of indigenous halophilic bacteria isolated from red sea cost, biodegradation of synthetic dyes and assessment of degraded metabolite toxicity.</title>
        <authorList>
            <person name="Chaieb K."/>
            <person name="Altayb H.N."/>
        </authorList>
    </citation>
    <scope>NUCLEOTIDE SEQUENCE [LARGE SCALE GENOMIC DNA]</scope>
    <source>
        <strain evidence="2">K20</strain>
    </source>
</reference>
<organism evidence="1 2">
    <name type="scientific">Vibrio tritonius</name>
    <dbReference type="NCBI Taxonomy" id="1435069"/>
    <lineage>
        <taxon>Bacteria</taxon>
        <taxon>Pseudomonadati</taxon>
        <taxon>Pseudomonadota</taxon>
        <taxon>Gammaproteobacteria</taxon>
        <taxon>Vibrionales</taxon>
        <taxon>Vibrionaceae</taxon>
        <taxon>Vibrio</taxon>
    </lineage>
</organism>
<dbReference type="Gene3D" id="3.30.420.40">
    <property type="match status" value="1"/>
</dbReference>
<keyword evidence="2" id="KW-1185">Reference proteome</keyword>
<accession>A0ABS7YTU3</accession>
<protein>
    <submittedName>
        <fullName evidence="1">Rod shape-determining protein</fullName>
    </submittedName>
</protein>
<sequence length="169" mass="19160">MNTFSQFIRGLFSHDLLVELSEKKIVIRMMGKAGKEFILEYEPYLAIETIGKKSIVKCVGTEAKHQSGKYIDVINPFCHPRSFVADFYVAEKLLQHGLNQLQTSKFFKPAPRIIMHQLEKTEGGLTNIEERVLRELALGSGARDVVIYVGAKLDSEKETFDEVKRKIAA</sequence>
<dbReference type="Proteomes" id="UP001199044">
    <property type="component" value="Unassembled WGS sequence"/>
</dbReference>